<feature type="compositionally biased region" description="Polar residues" evidence="1">
    <location>
        <begin position="36"/>
        <end position="48"/>
    </location>
</feature>
<reference evidence="2" key="1">
    <citation type="submission" date="2013-09" db="EMBL/GenBank/DDBJ databases">
        <title>Salmonella enterica subsp. IIIa serovar 18:z4:z23:-.</title>
        <authorList>
            <person name="Chen Y."/>
            <person name="Li C."/>
            <person name="Mcdermott P."/>
            <person name="Zhao S."/>
        </authorList>
    </citation>
    <scope>NUCLEOTIDE SEQUENCE [LARGE SCALE GENOMIC DNA]</scope>
    <source>
        <strain evidence="2">N26626</strain>
    </source>
</reference>
<dbReference type="AlphaFoldDB" id="A0A3S5YH78"/>
<protein>
    <submittedName>
        <fullName evidence="2">Uncharacterized protein</fullName>
    </submittedName>
</protein>
<sequence>MQRLEQGDVVTEAQLARLTRQHSRFMRAGSDASYQSHTVYTTGGSSSRHLPETRMF</sequence>
<evidence type="ECO:0000256" key="1">
    <source>
        <dbReference type="SAM" id="MobiDB-lite"/>
    </source>
</evidence>
<accession>A0A3S5YH78</accession>
<proteinExistence type="predicted"/>
<evidence type="ECO:0000313" key="2">
    <source>
        <dbReference type="EMBL" id="OLV96470.1"/>
    </source>
</evidence>
<dbReference type="EMBL" id="AWRC01000034">
    <property type="protein sequence ID" value="OLV96470.1"/>
    <property type="molecule type" value="Genomic_DNA"/>
</dbReference>
<dbReference type="Proteomes" id="UP000868500">
    <property type="component" value="Unassembled WGS sequence"/>
</dbReference>
<feature type="region of interest" description="Disordered" evidence="1">
    <location>
        <begin position="36"/>
        <end position="56"/>
    </location>
</feature>
<gene>
    <name evidence="2" type="ORF">P298_19145</name>
</gene>
<organism evidence="2">
    <name type="scientific">Salmonella enterica subsp. arizonae serovar 18:z4,z23:- str. CVM N26626</name>
    <dbReference type="NCBI Taxonomy" id="1395119"/>
    <lineage>
        <taxon>Bacteria</taxon>
        <taxon>Pseudomonadati</taxon>
        <taxon>Pseudomonadota</taxon>
        <taxon>Gammaproteobacteria</taxon>
        <taxon>Enterobacterales</taxon>
        <taxon>Enterobacteriaceae</taxon>
        <taxon>Salmonella</taxon>
    </lineage>
</organism>
<name>A0A3S5YH78_SALER</name>
<comment type="caution">
    <text evidence="2">The sequence shown here is derived from an EMBL/GenBank/DDBJ whole genome shotgun (WGS) entry which is preliminary data.</text>
</comment>